<evidence type="ECO:0000256" key="1">
    <source>
        <dbReference type="ARBA" id="ARBA00001954"/>
    </source>
</evidence>
<sequence>GGDTLWASGYEAYDRLSPSLRAYLETLSAVHNADRFKEIAAQRGDNLRLNRGSPENNDTSLTTVHPVIRTNPVTGWKSLFVNRGFTKRILGVTLDESRVLLDYLFRLVHDNHDLQVRFRWERYAQGEGGDVALWDNRSVFHTATDDYIETKGVRLGDRAVSLGERPFLDRQAKSRREDLGLPAFERVY</sequence>
<dbReference type="Pfam" id="PF02668">
    <property type="entry name" value="TauD"/>
    <property type="match status" value="1"/>
</dbReference>
<keyword evidence="9" id="KW-1185">Reference proteome</keyword>
<evidence type="ECO:0000313" key="8">
    <source>
        <dbReference type="EMBL" id="KAA8894035.1"/>
    </source>
</evidence>
<dbReference type="InterPro" id="IPR042098">
    <property type="entry name" value="TauD-like_sf"/>
</dbReference>
<dbReference type="AlphaFoldDB" id="A0A5J5EED3"/>
<comment type="cofactor">
    <cofactor evidence="1">
        <name>Fe(2+)</name>
        <dbReference type="ChEBI" id="CHEBI:29033"/>
    </cofactor>
</comment>
<dbReference type="Proteomes" id="UP000326924">
    <property type="component" value="Unassembled WGS sequence"/>
</dbReference>
<dbReference type="PANTHER" id="PTHR30468">
    <property type="entry name" value="ALPHA-KETOGLUTARATE-DEPENDENT SULFONATE DIOXYGENASE"/>
    <property type="match status" value="1"/>
</dbReference>
<keyword evidence="5" id="KW-0560">Oxidoreductase</keyword>
<dbReference type="SUPFAM" id="SSF51197">
    <property type="entry name" value="Clavaminate synthase-like"/>
    <property type="match status" value="1"/>
</dbReference>
<dbReference type="Gene3D" id="3.60.130.10">
    <property type="entry name" value="Clavaminate synthase-like"/>
    <property type="match status" value="1"/>
</dbReference>
<keyword evidence="3" id="KW-0479">Metal-binding</keyword>
<dbReference type="InParanoid" id="A0A5J5EED3"/>
<evidence type="ECO:0000256" key="6">
    <source>
        <dbReference type="ARBA" id="ARBA00023004"/>
    </source>
</evidence>
<dbReference type="GO" id="GO:0005737">
    <property type="term" value="C:cytoplasm"/>
    <property type="evidence" value="ECO:0007669"/>
    <property type="project" value="TreeGrafter"/>
</dbReference>
<dbReference type="EMBL" id="VXIS01000373">
    <property type="protein sequence ID" value="KAA8894035.1"/>
    <property type="molecule type" value="Genomic_DNA"/>
</dbReference>
<dbReference type="InterPro" id="IPR051323">
    <property type="entry name" value="AtsK-like"/>
</dbReference>
<evidence type="ECO:0000256" key="2">
    <source>
        <dbReference type="ARBA" id="ARBA00005896"/>
    </source>
</evidence>
<dbReference type="GO" id="GO:0046872">
    <property type="term" value="F:metal ion binding"/>
    <property type="evidence" value="ECO:0007669"/>
    <property type="project" value="UniProtKB-KW"/>
</dbReference>
<evidence type="ECO:0000256" key="4">
    <source>
        <dbReference type="ARBA" id="ARBA00022964"/>
    </source>
</evidence>
<dbReference type="PANTHER" id="PTHR30468:SF10">
    <property type="entry name" value="TAUD_TFDA-LIKE DOMAIN-CONTAINING PROTEIN"/>
    <property type="match status" value="1"/>
</dbReference>
<gene>
    <name evidence="8" type="ORF">FN846DRAFT_456536</name>
</gene>
<comment type="caution">
    <text evidence="8">The sequence shown here is derived from an EMBL/GenBank/DDBJ whole genome shotgun (WGS) entry which is preliminary data.</text>
</comment>
<dbReference type="GO" id="GO:0016706">
    <property type="term" value="F:2-oxoglutarate-dependent dioxygenase activity"/>
    <property type="evidence" value="ECO:0007669"/>
    <property type="project" value="TreeGrafter"/>
</dbReference>
<organism evidence="8 9">
    <name type="scientific">Sphaerosporella brunnea</name>
    <dbReference type="NCBI Taxonomy" id="1250544"/>
    <lineage>
        <taxon>Eukaryota</taxon>
        <taxon>Fungi</taxon>
        <taxon>Dikarya</taxon>
        <taxon>Ascomycota</taxon>
        <taxon>Pezizomycotina</taxon>
        <taxon>Pezizomycetes</taxon>
        <taxon>Pezizales</taxon>
        <taxon>Pyronemataceae</taxon>
        <taxon>Sphaerosporella</taxon>
    </lineage>
</organism>
<proteinExistence type="inferred from homology"/>
<feature type="non-terminal residue" evidence="8">
    <location>
        <position position="1"/>
    </location>
</feature>
<dbReference type="OrthoDB" id="10257314at2759"/>
<reference evidence="8 9" key="1">
    <citation type="submission" date="2019-09" db="EMBL/GenBank/DDBJ databases">
        <title>Draft genome of the ectomycorrhizal ascomycete Sphaerosporella brunnea.</title>
        <authorList>
            <consortium name="DOE Joint Genome Institute"/>
            <person name="Benucci G.M."/>
            <person name="Marozzi G."/>
            <person name="Antonielli L."/>
            <person name="Sanchez S."/>
            <person name="Marco P."/>
            <person name="Wang X."/>
            <person name="Falini L.B."/>
            <person name="Barry K."/>
            <person name="Haridas S."/>
            <person name="Lipzen A."/>
            <person name="Labutti K."/>
            <person name="Grigoriev I.V."/>
            <person name="Murat C."/>
            <person name="Martin F."/>
            <person name="Albertini E."/>
            <person name="Donnini D."/>
            <person name="Bonito G."/>
        </authorList>
    </citation>
    <scope>NUCLEOTIDE SEQUENCE [LARGE SCALE GENOMIC DNA]</scope>
    <source>
        <strain evidence="8 9">Sb_GMNB300</strain>
    </source>
</reference>
<name>A0A5J5EED3_9PEZI</name>
<keyword evidence="4" id="KW-0223">Dioxygenase</keyword>
<evidence type="ECO:0000259" key="7">
    <source>
        <dbReference type="Pfam" id="PF02668"/>
    </source>
</evidence>
<protein>
    <recommendedName>
        <fullName evidence="7">TauD/TfdA-like domain-containing protein</fullName>
    </recommendedName>
</protein>
<dbReference type="InterPro" id="IPR003819">
    <property type="entry name" value="TauD/TfdA-like"/>
</dbReference>
<keyword evidence="6" id="KW-0408">Iron</keyword>
<feature type="domain" description="TauD/TfdA-like" evidence="7">
    <location>
        <begin position="1"/>
        <end position="149"/>
    </location>
</feature>
<evidence type="ECO:0000256" key="3">
    <source>
        <dbReference type="ARBA" id="ARBA00022723"/>
    </source>
</evidence>
<evidence type="ECO:0000256" key="5">
    <source>
        <dbReference type="ARBA" id="ARBA00023002"/>
    </source>
</evidence>
<comment type="similarity">
    <text evidence="2">Belongs to the TfdA dioxygenase family.</text>
</comment>
<evidence type="ECO:0000313" key="9">
    <source>
        <dbReference type="Proteomes" id="UP000326924"/>
    </source>
</evidence>
<accession>A0A5J5EED3</accession>